<organism evidence="4 5">
    <name type="scientific">Candidatus Brevifilum fermentans</name>
    <dbReference type="NCBI Taxonomy" id="1986204"/>
    <lineage>
        <taxon>Bacteria</taxon>
        <taxon>Bacillati</taxon>
        <taxon>Chloroflexota</taxon>
        <taxon>Anaerolineae</taxon>
        <taxon>Anaerolineales</taxon>
        <taxon>Anaerolineaceae</taxon>
        <taxon>Candidatus Brevifilum</taxon>
    </lineage>
</organism>
<sequence>MTILDKAFDLREETIARRRDFHQNPELAFNEVRTAQIVAQELRDLGLEVTTGVAKTGVIGLLHGAAETPVLGLRFDMDALPIQEETGAPYASVVPGKMHACGHDCHTAVGLSVAKLLAAQKDELQGTIKFIFQPAEEMDGGAARMIAEGVLENPSLDYIMGFHVWNELPIGSYGLVPGPLMAASEIFNVKISGKGGHGAQPHATRDPILAAAHVITALQSIVSRNVDPLDTAVVSVCQVEAGTANNIIPQEALLTGTLRAFKPEVMAIVKERFRTIITEIAGTMGCQTEIELITVTEPVINDEALVALMTEITLEIHPDATIVTNMQTMGGEDFSLMMKKAPGCFMMVGSANPERGLNYGHHHPKFDVDESCLPYAVAIMAQGAMRVLERHPG</sequence>
<keyword evidence="5" id="KW-1185">Reference proteome</keyword>
<dbReference type="Gene3D" id="3.30.70.360">
    <property type="match status" value="1"/>
</dbReference>
<dbReference type="InterPro" id="IPR036264">
    <property type="entry name" value="Bact_exopeptidase_dim_dom"/>
</dbReference>
<evidence type="ECO:0000256" key="1">
    <source>
        <dbReference type="ARBA" id="ARBA00022801"/>
    </source>
</evidence>
<dbReference type="FunFam" id="3.30.70.360:FF:000001">
    <property type="entry name" value="N-acetyldiaminopimelate deacetylase"/>
    <property type="match status" value="1"/>
</dbReference>
<evidence type="ECO:0000259" key="3">
    <source>
        <dbReference type="Pfam" id="PF07687"/>
    </source>
</evidence>
<comment type="cofactor">
    <cofactor evidence="2">
        <name>Mn(2+)</name>
        <dbReference type="ChEBI" id="CHEBI:29035"/>
    </cofactor>
    <text evidence="2">The Mn(2+) ion enhances activity.</text>
</comment>
<name>A0A1Y6K3G9_9CHLR</name>
<dbReference type="CDD" id="cd03886">
    <property type="entry name" value="M20_Acy1"/>
    <property type="match status" value="1"/>
</dbReference>
<dbReference type="InterPro" id="IPR002933">
    <property type="entry name" value="Peptidase_M20"/>
</dbReference>
<feature type="binding site" evidence="2">
    <location>
        <position position="362"/>
    </location>
    <ligand>
        <name>Mn(2+)</name>
        <dbReference type="ChEBI" id="CHEBI:29035"/>
        <label>2</label>
    </ligand>
</feature>
<dbReference type="NCBIfam" id="TIGR01891">
    <property type="entry name" value="amidohydrolases"/>
    <property type="match status" value="1"/>
</dbReference>
<dbReference type="GO" id="GO:0019877">
    <property type="term" value="P:diaminopimelate biosynthetic process"/>
    <property type="evidence" value="ECO:0007669"/>
    <property type="project" value="UniProtKB-ARBA"/>
</dbReference>
<feature type="binding site" evidence="2">
    <location>
        <position position="163"/>
    </location>
    <ligand>
        <name>Mn(2+)</name>
        <dbReference type="ChEBI" id="CHEBI:29035"/>
        <label>2</label>
    </ligand>
</feature>
<evidence type="ECO:0000313" key="5">
    <source>
        <dbReference type="Proteomes" id="UP000195514"/>
    </source>
</evidence>
<feature type="binding site" evidence="2">
    <location>
        <position position="101"/>
    </location>
    <ligand>
        <name>Mn(2+)</name>
        <dbReference type="ChEBI" id="CHEBI:29035"/>
        <label>2</label>
    </ligand>
</feature>
<evidence type="ECO:0000313" key="4">
    <source>
        <dbReference type="EMBL" id="SMX54106.1"/>
    </source>
</evidence>
<dbReference type="Proteomes" id="UP000195514">
    <property type="component" value="Chromosome I"/>
</dbReference>
<keyword evidence="2" id="KW-0479">Metal-binding</keyword>
<keyword evidence="2" id="KW-0464">Manganese</keyword>
<dbReference type="SUPFAM" id="SSF53187">
    <property type="entry name" value="Zn-dependent exopeptidases"/>
    <property type="match status" value="1"/>
</dbReference>
<proteinExistence type="predicted"/>
<protein>
    <submittedName>
        <fullName evidence="4">IAA-amino acid hydrolase ILR1-like 4</fullName>
        <ecNumber evidence="4">3.5.1.-</ecNumber>
    </submittedName>
</protein>
<dbReference type="Pfam" id="PF01546">
    <property type="entry name" value="Peptidase_M20"/>
    <property type="match status" value="1"/>
</dbReference>
<accession>A0A1Y6K3G9</accession>
<dbReference type="PANTHER" id="PTHR11014">
    <property type="entry name" value="PEPTIDASE M20 FAMILY MEMBER"/>
    <property type="match status" value="1"/>
</dbReference>
<dbReference type="GO" id="GO:0050118">
    <property type="term" value="F:N-acetyldiaminopimelate deacetylase activity"/>
    <property type="evidence" value="ECO:0007669"/>
    <property type="project" value="UniProtKB-ARBA"/>
</dbReference>
<evidence type="ECO:0000256" key="2">
    <source>
        <dbReference type="PIRSR" id="PIRSR005962-1"/>
    </source>
</evidence>
<dbReference type="RefSeq" id="WP_087861982.1">
    <property type="nucleotide sequence ID" value="NZ_LT859958.1"/>
</dbReference>
<dbReference type="GO" id="GO:0046872">
    <property type="term" value="F:metal ion binding"/>
    <property type="evidence" value="ECO:0007669"/>
    <property type="project" value="UniProtKB-KW"/>
</dbReference>
<feature type="binding site" evidence="2">
    <location>
        <position position="103"/>
    </location>
    <ligand>
        <name>Mn(2+)</name>
        <dbReference type="ChEBI" id="CHEBI:29035"/>
        <label>2</label>
    </ligand>
</feature>
<dbReference type="KEGG" id="abat:CFX1CAM_1041"/>
<dbReference type="InterPro" id="IPR011650">
    <property type="entry name" value="Peptidase_M20_dimer"/>
</dbReference>
<dbReference type="Pfam" id="PF07687">
    <property type="entry name" value="M20_dimer"/>
    <property type="match status" value="1"/>
</dbReference>
<feature type="domain" description="Peptidase M20 dimerisation" evidence="3">
    <location>
        <begin position="187"/>
        <end position="281"/>
    </location>
</feature>
<dbReference type="InterPro" id="IPR017439">
    <property type="entry name" value="Amidohydrolase"/>
</dbReference>
<keyword evidence="1 4" id="KW-0378">Hydrolase</keyword>
<dbReference type="OrthoDB" id="9776731at2"/>
<feature type="binding site" evidence="2">
    <location>
        <position position="137"/>
    </location>
    <ligand>
        <name>Mn(2+)</name>
        <dbReference type="ChEBI" id="CHEBI:29035"/>
        <label>2</label>
    </ligand>
</feature>
<reference evidence="5" key="1">
    <citation type="submission" date="2017-05" db="EMBL/GenBank/DDBJ databases">
        <authorList>
            <person name="Kirkegaard R."/>
            <person name="Mcilroy J S."/>
        </authorList>
    </citation>
    <scope>NUCLEOTIDE SEQUENCE [LARGE SCALE GENOMIC DNA]</scope>
</reference>
<dbReference type="SUPFAM" id="SSF55031">
    <property type="entry name" value="Bacterial exopeptidase dimerisation domain"/>
    <property type="match status" value="1"/>
</dbReference>
<dbReference type="EC" id="3.5.1.-" evidence="4"/>
<dbReference type="PANTHER" id="PTHR11014:SF63">
    <property type="entry name" value="METALLOPEPTIDASE, PUTATIVE (AFU_ORTHOLOGUE AFUA_6G09600)-RELATED"/>
    <property type="match status" value="1"/>
</dbReference>
<dbReference type="AlphaFoldDB" id="A0A1Y6K3G9"/>
<dbReference type="PIRSF" id="PIRSF005962">
    <property type="entry name" value="Pept_M20D_amidohydro"/>
    <property type="match status" value="1"/>
</dbReference>
<dbReference type="EMBL" id="LT859958">
    <property type="protein sequence ID" value="SMX54106.1"/>
    <property type="molecule type" value="Genomic_DNA"/>
</dbReference>
<gene>
    <name evidence="4" type="primary">ILL</name>
    <name evidence="4" type="ORF">CFX1CAM_1041</name>
</gene>
<dbReference type="Gene3D" id="3.40.630.10">
    <property type="entry name" value="Zn peptidases"/>
    <property type="match status" value="1"/>
</dbReference>